<dbReference type="Pfam" id="PF12368">
    <property type="entry name" value="Rhodanese_C"/>
    <property type="match status" value="1"/>
</dbReference>
<proteinExistence type="inferred from homology"/>
<accession>A0A845EZI9</accession>
<dbReference type="InterPro" id="IPR036873">
    <property type="entry name" value="Rhodanese-like_dom_sf"/>
</dbReference>
<dbReference type="InterPro" id="IPR022111">
    <property type="entry name" value="Rhodanese_C"/>
</dbReference>
<dbReference type="CDD" id="cd01518">
    <property type="entry name" value="RHOD_YceA"/>
    <property type="match status" value="1"/>
</dbReference>
<comment type="similarity">
    <text evidence="1">Belongs to the TrhO family.</text>
</comment>
<reference evidence="3 4" key="1">
    <citation type="submission" date="2019-11" db="EMBL/GenBank/DDBJ databases">
        <title>Genome sequences of 17 halophilic strains isolated from different environments.</title>
        <authorList>
            <person name="Furrow R.E."/>
        </authorList>
    </citation>
    <scope>NUCLEOTIDE SEQUENCE [LARGE SCALE GENOMIC DNA]</scope>
    <source>
        <strain evidence="3 4">22506_14_FS</strain>
    </source>
</reference>
<dbReference type="PANTHER" id="PTHR43268">
    <property type="entry name" value="THIOSULFATE SULFURTRANSFERASE/RHODANESE-LIKE DOMAIN-CONTAINING PROTEIN 2"/>
    <property type="match status" value="1"/>
</dbReference>
<dbReference type="InterPro" id="IPR020936">
    <property type="entry name" value="TrhO"/>
</dbReference>
<dbReference type="Gene3D" id="3.30.70.100">
    <property type="match status" value="1"/>
</dbReference>
<evidence type="ECO:0000259" key="2">
    <source>
        <dbReference type="PROSITE" id="PS50206"/>
    </source>
</evidence>
<dbReference type="InterPro" id="IPR040503">
    <property type="entry name" value="TRHO_N"/>
</dbReference>
<keyword evidence="3" id="KW-0808">Transferase</keyword>
<dbReference type="AlphaFoldDB" id="A0A845EZI9"/>
<gene>
    <name evidence="1" type="primary">trhO</name>
    <name evidence="3" type="ORF">GLW07_11335</name>
</gene>
<keyword evidence="1" id="KW-0819">tRNA processing</keyword>
<dbReference type="Pfam" id="PF17773">
    <property type="entry name" value="UPF0176_N"/>
    <property type="match status" value="1"/>
</dbReference>
<protein>
    <recommendedName>
        <fullName evidence="1">tRNA uridine(34) hydroxylase</fullName>
        <ecNumber evidence="1">1.14.-.-</ecNumber>
    </recommendedName>
    <alternativeName>
        <fullName evidence="1">tRNA hydroxylation protein O</fullName>
    </alternativeName>
</protein>
<dbReference type="InterPro" id="IPR001763">
    <property type="entry name" value="Rhodanese-like_dom"/>
</dbReference>
<comment type="catalytic activity">
    <reaction evidence="1">
        <text>uridine(34) in tRNA + AH2 + O2 = 5-hydroxyuridine(34) in tRNA + A + H2O</text>
        <dbReference type="Rhea" id="RHEA:64224"/>
        <dbReference type="Rhea" id="RHEA-COMP:11727"/>
        <dbReference type="Rhea" id="RHEA-COMP:13381"/>
        <dbReference type="ChEBI" id="CHEBI:13193"/>
        <dbReference type="ChEBI" id="CHEBI:15377"/>
        <dbReference type="ChEBI" id="CHEBI:15379"/>
        <dbReference type="ChEBI" id="CHEBI:17499"/>
        <dbReference type="ChEBI" id="CHEBI:65315"/>
        <dbReference type="ChEBI" id="CHEBI:136877"/>
    </reaction>
</comment>
<sequence length="300" mass="34626">MQSEASAYQVLLYYQYVEIEDPAYFARKHLKFCQSLNLKGRVLVGTEGINGTVSGTVQDTERYMEELKADERFHDMVFKIDEAHGHTFKKMHVRPREEIVSLRLEEDVNPKEITGNYLEPKEFMEALEDDDVIVIDARNDYEYDIGHFRNAIRPDIKAFRDLPDWIEQNLADQKDKKVLTYCTGGIRCEKFSGYLLKKGFSDVSQLHGGIVTYGKDPEVQGKYFDGKCFVFDDRLSVPVNRTDEDTVIGKCYHCEEPADTYINCANVTCDKLHIVCDSCKEEHQQYCSSACEEEVHMAQM</sequence>
<evidence type="ECO:0000313" key="3">
    <source>
        <dbReference type="EMBL" id="MYL63949.1"/>
    </source>
</evidence>
<name>A0A845EZI9_9BACL</name>
<dbReference type="GO" id="GO:0016740">
    <property type="term" value="F:transferase activity"/>
    <property type="evidence" value="ECO:0007669"/>
    <property type="project" value="UniProtKB-KW"/>
</dbReference>
<dbReference type="HAMAP" id="MF_00469">
    <property type="entry name" value="TrhO"/>
    <property type="match status" value="1"/>
</dbReference>
<dbReference type="PROSITE" id="PS50206">
    <property type="entry name" value="RHODANESE_3"/>
    <property type="match status" value="1"/>
</dbReference>
<dbReference type="GO" id="GO:0006400">
    <property type="term" value="P:tRNA modification"/>
    <property type="evidence" value="ECO:0007669"/>
    <property type="project" value="UniProtKB-UniRule"/>
</dbReference>
<keyword evidence="1" id="KW-0560">Oxidoreductase</keyword>
<dbReference type="RefSeq" id="WP_160919415.1">
    <property type="nucleotide sequence ID" value="NZ_WMEY01000003.1"/>
</dbReference>
<dbReference type="SUPFAM" id="SSF52821">
    <property type="entry name" value="Rhodanese/Cell cycle control phosphatase"/>
    <property type="match status" value="1"/>
</dbReference>
<dbReference type="EC" id="1.14.-.-" evidence="1"/>
<evidence type="ECO:0000313" key="4">
    <source>
        <dbReference type="Proteomes" id="UP000447833"/>
    </source>
</evidence>
<comment type="function">
    <text evidence="1">Catalyzes oxygen-dependent 5-hydroxyuridine (ho5U) modification at position 34 in tRNAs.</text>
</comment>
<comment type="caution">
    <text evidence="3">The sequence shown here is derived from an EMBL/GenBank/DDBJ whole genome shotgun (WGS) entry which is preliminary data.</text>
</comment>
<dbReference type="PANTHER" id="PTHR43268:SF3">
    <property type="entry name" value="RHODANESE-LIKE DOMAIN-CONTAINING PROTEIN 7-RELATED"/>
    <property type="match status" value="1"/>
</dbReference>
<dbReference type="Gene3D" id="3.40.250.10">
    <property type="entry name" value="Rhodanese-like domain"/>
    <property type="match status" value="1"/>
</dbReference>
<dbReference type="NCBIfam" id="NF001135">
    <property type="entry name" value="PRK00142.1-3"/>
    <property type="match status" value="1"/>
</dbReference>
<dbReference type="GO" id="GO:0016705">
    <property type="term" value="F:oxidoreductase activity, acting on paired donors, with incorporation or reduction of molecular oxygen"/>
    <property type="evidence" value="ECO:0007669"/>
    <property type="project" value="UniProtKB-UniRule"/>
</dbReference>
<dbReference type="Proteomes" id="UP000447833">
    <property type="component" value="Unassembled WGS sequence"/>
</dbReference>
<dbReference type="EMBL" id="WMEY01000003">
    <property type="protein sequence ID" value="MYL63949.1"/>
    <property type="molecule type" value="Genomic_DNA"/>
</dbReference>
<evidence type="ECO:0000256" key="1">
    <source>
        <dbReference type="HAMAP-Rule" id="MF_00469"/>
    </source>
</evidence>
<dbReference type="Pfam" id="PF00581">
    <property type="entry name" value="Rhodanese"/>
    <property type="match status" value="1"/>
</dbReference>
<feature type="domain" description="Rhodanese" evidence="2">
    <location>
        <begin position="128"/>
        <end position="222"/>
    </location>
</feature>
<dbReference type="SMART" id="SM00450">
    <property type="entry name" value="RHOD"/>
    <property type="match status" value="1"/>
</dbReference>
<organism evidence="3 4">
    <name type="scientific">Guptibacillus hwajinpoensis</name>
    <dbReference type="NCBI Taxonomy" id="208199"/>
    <lineage>
        <taxon>Bacteria</taxon>
        <taxon>Bacillati</taxon>
        <taxon>Bacillota</taxon>
        <taxon>Bacilli</taxon>
        <taxon>Bacillales</taxon>
        <taxon>Guptibacillaceae</taxon>
        <taxon>Guptibacillus</taxon>
    </lineage>
</organism>